<evidence type="ECO:0000259" key="1">
    <source>
        <dbReference type="Pfam" id="PF00535"/>
    </source>
</evidence>
<dbReference type="InterPro" id="IPR029044">
    <property type="entry name" value="Nucleotide-diphossugar_trans"/>
</dbReference>
<protein>
    <submittedName>
        <fullName evidence="2">Unannotated protein</fullName>
    </submittedName>
</protein>
<gene>
    <name evidence="2" type="ORF">UFOPK4098_00527</name>
</gene>
<name>A0A6J7QDL1_9ZZZZ</name>
<dbReference type="PANTHER" id="PTHR43179">
    <property type="entry name" value="RHAMNOSYLTRANSFERASE WBBL"/>
    <property type="match status" value="1"/>
</dbReference>
<dbReference type="SUPFAM" id="SSF53448">
    <property type="entry name" value="Nucleotide-diphospho-sugar transferases"/>
    <property type="match status" value="1"/>
</dbReference>
<dbReference type="AlphaFoldDB" id="A0A6J7QDL1"/>
<dbReference type="EMBL" id="CAFBPN010000017">
    <property type="protein sequence ID" value="CAB5015151.1"/>
    <property type="molecule type" value="Genomic_DNA"/>
</dbReference>
<dbReference type="Gene3D" id="3.90.550.10">
    <property type="entry name" value="Spore Coat Polysaccharide Biosynthesis Protein SpsA, Chain A"/>
    <property type="match status" value="1"/>
</dbReference>
<reference evidence="2" key="1">
    <citation type="submission" date="2020-05" db="EMBL/GenBank/DDBJ databases">
        <authorList>
            <person name="Chiriac C."/>
            <person name="Salcher M."/>
            <person name="Ghai R."/>
            <person name="Kavagutti S V."/>
        </authorList>
    </citation>
    <scope>NUCLEOTIDE SEQUENCE</scope>
</reference>
<sequence>MTTTTRRIGKYIAFVPAHCKLEREFRTEMGRWLRASSFDMVYGDSLHPTDDKYEEPIQVLRPGWSPERLRGHCYVGDVVLAAADLVARVGGADALCSLSSHHRALLLSEHASSIGRMPLFLYSAPWEHRFPSADLDAVKSHCLRTGIDAQCSLNDSGSGVVVKRTRNNDPSVTVIIPTRGTEAEVRGKNRVLAAHAIAQLVEHSAFQNFDIIVIVDEETPAHALHEINNAAPGRTQIVPFDRPFNFAEKVNLGAAHTTADYLLLLNDDTEPSNPHLIDTLLSYFSDDTVGLVGPKLLYEDGSIQSAGHFFNPVPYDSYRGFPGNCAGAYNMLTVAREVSSVIAACALTPRKVFIEVGGLSTLFPGDYNDIDFALKLQLVGKRVLYTPYTDCFHFESKTREAKLNPTHVALLGERWRDQLENETYGHPSLQKYQVAWKANRPGQRSVDEAVGPTAPMASK</sequence>
<dbReference type="Pfam" id="PF00535">
    <property type="entry name" value="Glycos_transf_2"/>
    <property type="match status" value="1"/>
</dbReference>
<dbReference type="InterPro" id="IPR001173">
    <property type="entry name" value="Glyco_trans_2-like"/>
</dbReference>
<dbReference type="PANTHER" id="PTHR43179:SF7">
    <property type="entry name" value="RHAMNOSYLTRANSFERASE WBBL"/>
    <property type="match status" value="1"/>
</dbReference>
<evidence type="ECO:0000313" key="2">
    <source>
        <dbReference type="EMBL" id="CAB5015151.1"/>
    </source>
</evidence>
<proteinExistence type="predicted"/>
<accession>A0A6J7QDL1</accession>
<organism evidence="2">
    <name type="scientific">freshwater metagenome</name>
    <dbReference type="NCBI Taxonomy" id="449393"/>
    <lineage>
        <taxon>unclassified sequences</taxon>
        <taxon>metagenomes</taxon>
        <taxon>ecological metagenomes</taxon>
    </lineage>
</organism>
<feature type="domain" description="Glycosyltransferase 2-like" evidence="1">
    <location>
        <begin position="196"/>
        <end position="356"/>
    </location>
</feature>